<keyword evidence="1" id="KW-1185">Reference proteome</keyword>
<dbReference type="AlphaFoldDB" id="A0A914RSK9"/>
<sequence>MRNRSLSVRHQFSKRCIKQTLLHYYHSMSNPIMPINIIKKYLRLFTLFIKKIVLCLRRIAMHRPLCKSRRYHFPCLKRKEDSSMCVVNVAKFIGMVATSSTTIHSLSRYLQTKPRKKVPLFAMK</sequence>
<evidence type="ECO:0000313" key="2">
    <source>
        <dbReference type="WBParaSite" id="PEQ_0000928701-mRNA-1"/>
    </source>
</evidence>
<reference evidence="2" key="1">
    <citation type="submission" date="2022-11" db="UniProtKB">
        <authorList>
            <consortium name="WormBaseParasite"/>
        </authorList>
    </citation>
    <scope>IDENTIFICATION</scope>
</reference>
<accession>A0A914RSK9</accession>
<organism evidence="1 2">
    <name type="scientific">Parascaris equorum</name>
    <name type="common">Equine roundworm</name>
    <dbReference type="NCBI Taxonomy" id="6256"/>
    <lineage>
        <taxon>Eukaryota</taxon>
        <taxon>Metazoa</taxon>
        <taxon>Ecdysozoa</taxon>
        <taxon>Nematoda</taxon>
        <taxon>Chromadorea</taxon>
        <taxon>Rhabditida</taxon>
        <taxon>Spirurina</taxon>
        <taxon>Ascaridomorpha</taxon>
        <taxon>Ascaridoidea</taxon>
        <taxon>Ascarididae</taxon>
        <taxon>Parascaris</taxon>
    </lineage>
</organism>
<evidence type="ECO:0000313" key="1">
    <source>
        <dbReference type="Proteomes" id="UP000887564"/>
    </source>
</evidence>
<proteinExistence type="predicted"/>
<dbReference type="Proteomes" id="UP000887564">
    <property type="component" value="Unplaced"/>
</dbReference>
<name>A0A914RSK9_PAREQ</name>
<dbReference type="WBParaSite" id="PEQ_0000928701-mRNA-1">
    <property type="protein sequence ID" value="PEQ_0000928701-mRNA-1"/>
    <property type="gene ID" value="PEQ_0000928701"/>
</dbReference>
<protein>
    <submittedName>
        <fullName evidence="2">Uncharacterized protein</fullName>
    </submittedName>
</protein>